<keyword evidence="5" id="KW-1185">Reference proteome</keyword>
<dbReference type="PROSITE" id="PS01031">
    <property type="entry name" value="SHSP"/>
    <property type="match status" value="1"/>
</dbReference>
<dbReference type="InterPro" id="IPR008978">
    <property type="entry name" value="HSP20-like_chaperone"/>
</dbReference>
<comment type="caution">
    <text evidence="4">The sequence shown here is derived from an EMBL/GenBank/DDBJ whole genome shotgun (WGS) entry which is preliminary data.</text>
</comment>
<proteinExistence type="inferred from homology"/>
<sequence length="150" mass="16717">MHAVRYRHWPRQVARQQQINQLFEHFFDKAAANAPAEAQWVPRVDVREEAERFVILADLPGISADAIEIQMDKGVLSIKGERANPALGEGEKYSRTERRQGAFHREFALPDSADAEGIVAKGGNGVLEISIPKKAQPAPRRIQVGEPTVQ</sequence>
<protein>
    <submittedName>
        <fullName evidence="4">HSP20 family protein</fullName>
    </submittedName>
</protein>
<evidence type="ECO:0000256" key="1">
    <source>
        <dbReference type="PROSITE-ProRule" id="PRU00285"/>
    </source>
</evidence>
<evidence type="ECO:0000313" key="5">
    <source>
        <dbReference type="Proteomes" id="UP001254759"/>
    </source>
</evidence>
<evidence type="ECO:0000256" key="2">
    <source>
        <dbReference type="RuleBase" id="RU003616"/>
    </source>
</evidence>
<dbReference type="RefSeq" id="WP_310090999.1">
    <property type="nucleotide sequence ID" value="NZ_JAVDTT010000001.1"/>
</dbReference>
<dbReference type="InterPro" id="IPR002068">
    <property type="entry name" value="A-crystallin/Hsp20_dom"/>
</dbReference>
<gene>
    <name evidence="4" type="ORF">J2W94_001145</name>
</gene>
<dbReference type="InterPro" id="IPR031107">
    <property type="entry name" value="Small_HSP"/>
</dbReference>
<dbReference type="SUPFAM" id="SSF49764">
    <property type="entry name" value="HSP20-like chaperones"/>
    <property type="match status" value="1"/>
</dbReference>
<dbReference type="EMBL" id="JAVDTT010000001">
    <property type="protein sequence ID" value="MDR6840881.1"/>
    <property type="molecule type" value="Genomic_DNA"/>
</dbReference>
<accession>A0ABU1RQ28</accession>
<comment type="similarity">
    <text evidence="1 2">Belongs to the small heat shock protein (HSP20) family.</text>
</comment>
<name>A0ABU1RQ28_9GAMM</name>
<dbReference type="Proteomes" id="UP001254759">
    <property type="component" value="Unassembled WGS sequence"/>
</dbReference>
<feature type="domain" description="SHSP" evidence="3">
    <location>
        <begin position="35"/>
        <end position="150"/>
    </location>
</feature>
<reference evidence="4 5" key="1">
    <citation type="submission" date="2023-07" db="EMBL/GenBank/DDBJ databases">
        <title>Sorghum-associated microbial communities from plants grown in Nebraska, USA.</title>
        <authorList>
            <person name="Schachtman D."/>
        </authorList>
    </citation>
    <scope>NUCLEOTIDE SEQUENCE [LARGE SCALE GENOMIC DNA]</scope>
    <source>
        <strain evidence="4 5">BE107</strain>
    </source>
</reference>
<evidence type="ECO:0000313" key="4">
    <source>
        <dbReference type="EMBL" id="MDR6840881.1"/>
    </source>
</evidence>
<dbReference type="Pfam" id="PF00011">
    <property type="entry name" value="HSP20"/>
    <property type="match status" value="1"/>
</dbReference>
<organism evidence="4 5">
    <name type="scientific">Pseudoxanthomonas sacheonensis</name>
    <dbReference type="NCBI Taxonomy" id="443615"/>
    <lineage>
        <taxon>Bacteria</taxon>
        <taxon>Pseudomonadati</taxon>
        <taxon>Pseudomonadota</taxon>
        <taxon>Gammaproteobacteria</taxon>
        <taxon>Lysobacterales</taxon>
        <taxon>Lysobacteraceae</taxon>
        <taxon>Pseudoxanthomonas</taxon>
    </lineage>
</organism>
<dbReference type="PANTHER" id="PTHR11527">
    <property type="entry name" value="HEAT-SHOCK PROTEIN 20 FAMILY MEMBER"/>
    <property type="match status" value="1"/>
</dbReference>
<dbReference type="CDD" id="cd06464">
    <property type="entry name" value="ACD_sHsps-like"/>
    <property type="match status" value="1"/>
</dbReference>
<dbReference type="Gene3D" id="2.60.40.790">
    <property type="match status" value="1"/>
</dbReference>
<evidence type="ECO:0000259" key="3">
    <source>
        <dbReference type="PROSITE" id="PS01031"/>
    </source>
</evidence>